<accession>N9EA48</accession>
<keyword evidence="1" id="KW-0812">Transmembrane</keyword>
<feature type="transmembrane region" description="Helical" evidence="1">
    <location>
        <begin position="58"/>
        <end position="76"/>
    </location>
</feature>
<dbReference type="EMBL" id="APQG01000052">
    <property type="protein sequence ID" value="ENV89563.1"/>
    <property type="molecule type" value="Genomic_DNA"/>
</dbReference>
<dbReference type="OrthoDB" id="9019357at2"/>
<name>N9EA48_ACIBZ</name>
<evidence type="ECO:0000256" key="1">
    <source>
        <dbReference type="SAM" id="Phobius"/>
    </source>
</evidence>
<feature type="transmembrane region" description="Helical" evidence="1">
    <location>
        <begin position="12"/>
        <end position="37"/>
    </location>
</feature>
<keyword evidence="1" id="KW-0472">Membrane</keyword>
<evidence type="ECO:0000313" key="2">
    <source>
        <dbReference type="EMBL" id="ENV89563.1"/>
    </source>
</evidence>
<comment type="caution">
    <text evidence="2">The sequence shown here is derived from an EMBL/GenBank/DDBJ whole genome shotgun (WGS) entry which is preliminary data.</text>
</comment>
<reference evidence="2 3" key="1">
    <citation type="submission" date="2013-02" db="EMBL/GenBank/DDBJ databases">
        <title>The Genome Sequence of Acinetobacter bereziniae CIP 70.12.</title>
        <authorList>
            <consortium name="The Broad Institute Genome Sequencing Platform"/>
            <consortium name="The Broad Institute Genome Sequencing Center for Infectious Disease"/>
            <person name="Cerqueira G."/>
            <person name="Feldgarden M."/>
            <person name="Courvalin P."/>
            <person name="Perichon B."/>
            <person name="Grillot-Courvalin C."/>
            <person name="Clermont D."/>
            <person name="Rocha E."/>
            <person name="Yoon E.-J."/>
            <person name="Nemec A."/>
            <person name="Walker B."/>
            <person name="Young S.K."/>
            <person name="Zeng Q."/>
            <person name="Gargeya S."/>
            <person name="Fitzgerald M."/>
            <person name="Haas B."/>
            <person name="Abouelleil A."/>
            <person name="Alvarado L."/>
            <person name="Arachchi H.M."/>
            <person name="Berlin A.M."/>
            <person name="Chapman S.B."/>
            <person name="Dewar J."/>
            <person name="Goldberg J."/>
            <person name="Griggs A."/>
            <person name="Gujja S."/>
            <person name="Hansen M."/>
            <person name="Howarth C."/>
            <person name="Imamovic A."/>
            <person name="Larimer J."/>
            <person name="McCowan C."/>
            <person name="Murphy C."/>
            <person name="Neiman D."/>
            <person name="Pearson M."/>
            <person name="Priest M."/>
            <person name="Roberts A."/>
            <person name="Saif S."/>
            <person name="Shea T."/>
            <person name="Sisk P."/>
            <person name="Sykes S."/>
            <person name="Wortman J."/>
            <person name="Nusbaum C."/>
            <person name="Birren B."/>
        </authorList>
    </citation>
    <scope>NUCLEOTIDE SEQUENCE [LARGE SCALE GENOMIC DNA]</scope>
    <source>
        <strain evidence="2 3">CIP 70.12</strain>
    </source>
</reference>
<keyword evidence="3" id="KW-1185">Reference proteome</keyword>
<evidence type="ECO:0000313" key="3">
    <source>
        <dbReference type="Proteomes" id="UP000013251"/>
    </source>
</evidence>
<sequence>MIPIGTFSFLQFFLLFICPILGGISCIILVVLGLNYFIQKFINKVPDQHFLSLKVKGFLVFFAVFNIWNIYLFFLSERVSDEVNVSMENKEKRKRFILPVDYVYDGFVFPQGTLINAYNAHDDGGRYRYLTLSGLEQARFQQPVYIADVWAKAIKVDSDYEFLIELSQDQYISPVYILDGQGEYKVDSARASIHCKKDQIAQYTVNSDYYPNKDYTSEDWYTLEEERFDPKQWLFRGCFSAPPIYVDRPYPQTKLYDEERMSEVTNAAIF</sequence>
<protein>
    <submittedName>
        <fullName evidence="2">Uncharacterized protein</fullName>
    </submittedName>
</protein>
<dbReference type="HOGENOM" id="CLU_086894_0_0_6"/>
<dbReference type="PATRIC" id="fig|1217650.3.peg.4427"/>
<dbReference type="Proteomes" id="UP000013251">
    <property type="component" value="Unassembled WGS sequence"/>
</dbReference>
<gene>
    <name evidence="2" type="ORF">F938_04496</name>
</gene>
<keyword evidence="1" id="KW-1133">Transmembrane helix</keyword>
<dbReference type="AlphaFoldDB" id="N9EA48"/>
<proteinExistence type="predicted"/>
<organism evidence="2 3">
    <name type="scientific">Acinetobacter bereziniae LMG 1003 = CIP 70.12</name>
    <dbReference type="NCBI Taxonomy" id="981324"/>
    <lineage>
        <taxon>Bacteria</taxon>
        <taxon>Pseudomonadati</taxon>
        <taxon>Pseudomonadota</taxon>
        <taxon>Gammaproteobacteria</taxon>
        <taxon>Moraxellales</taxon>
        <taxon>Moraxellaceae</taxon>
        <taxon>Acinetobacter</taxon>
    </lineage>
</organism>